<reference evidence="1" key="1">
    <citation type="journal article" date="2023" name="Science">
        <title>Genome structures resolve the early diversification of teleost fishes.</title>
        <authorList>
            <person name="Parey E."/>
            <person name="Louis A."/>
            <person name="Montfort J."/>
            <person name="Bouchez O."/>
            <person name="Roques C."/>
            <person name="Iampietro C."/>
            <person name="Lluch J."/>
            <person name="Castinel A."/>
            <person name="Donnadieu C."/>
            <person name="Desvignes T."/>
            <person name="Floi Bucao C."/>
            <person name="Jouanno E."/>
            <person name="Wen M."/>
            <person name="Mejri S."/>
            <person name="Dirks R."/>
            <person name="Jansen H."/>
            <person name="Henkel C."/>
            <person name="Chen W.J."/>
            <person name="Zahm M."/>
            <person name="Cabau C."/>
            <person name="Klopp C."/>
            <person name="Thompson A.W."/>
            <person name="Robinson-Rechavi M."/>
            <person name="Braasch I."/>
            <person name="Lecointre G."/>
            <person name="Bobe J."/>
            <person name="Postlethwait J.H."/>
            <person name="Berthelot C."/>
            <person name="Roest Crollius H."/>
            <person name="Guiguen Y."/>
        </authorList>
    </citation>
    <scope>NUCLEOTIDE SEQUENCE</scope>
    <source>
        <strain evidence="1">WJC10195</strain>
    </source>
</reference>
<evidence type="ECO:0000313" key="1">
    <source>
        <dbReference type="EMBL" id="KAJ8352294.1"/>
    </source>
</evidence>
<dbReference type="Proteomes" id="UP001152622">
    <property type="component" value="Chromosome 8"/>
</dbReference>
<sequence>MVQDSAAFTRPPGPLYSLCSHPTEAPAIAAAKWPQQMMRSKPYTTLLGKQAPEADVIMDYTARYPKVVPSCTATSKAITHKMVQVVLGLLDLTGTAIATD</sequence>
<dbReference type="AlphaFoldDB" id="A0A9Q1F6Y4"/>
<evidence type="ECO:0000313" key="2">
    <source>
        <dbReference type="Proteomes" id="UP001152622"/>
    </source>
</evidence>
<protein>
    <submittedName>
        <fullName evidence="1">Uncharacterized protein</fullName>
    </submittedName>
</protein>
<gene>
    <name evidence="1" type="ORF">SKAU_G00237700</name>
</gene>
<proteinExistence type="predicted"/>
<keyword evidence="2" id="KW-1185">Reference proteome</keyword>
<comment type="caution">
    <text evidence="1">The sequence shown here is derived from an EMBL/GenBank/DDBJ whole genome shotgun (WGS) entry which is preliminary data.</text>
</comment>
<name>A0A9Q1F6Y4_SYNKA</name>
<organism evidence="1 2">
    <name type="scientific">Synaphobranchus kaupii</name>
    <name type="common">Kaup's arrowtooth eel</name>
    <dbReference type="NCBI Taxonomy" id="118154"/>
    <lineage>
        <taxon>Eukaryota</taxon>
        <taxon>Metazoa</taxon>
        <taxon>Chordata</taxon>
        <taxon>Craniata</taxon>
        <taxon>Vertebrata</taxon>
        <taxon>Euteleostomi</taxon>
        <taxon>Actinopterygii</taxon>
        <taxon>Neopterygii</taxon>
        <taxon>Teleostei</taxon>
        <taxon>Anguilliformes</taxon>
        <taxon>Synaphobranchidae</taxon>
        <taxon>Synaphobranchus</taxon>
    </lineage>
</organism>
<accession>A0A9Q1F6Y4</accession>
<dbReference type="EMBL" id="JAINUF010000008">
    <property type="protein sequence ID" value="KAJ8352294.1"/>
    <property type="molecule type" value="Genomic_DNA"/>
</dbReference>